<dbReference type="EMBL" id="JOWA01000132">
    <property type="protein sequence ID" value="KEZ39990.1"/>
    <property type="molecule type" value="Genomic_DNA"/>
</dbReference>
<dbReference type="PANTHER" id="PTHR24148">
    <property type="entry name" value="ANKYRIN REPEAT DOMAIN-CONTAINING PROTEIN 39 HOMOLOG-RELATED"/>
    <property type="match status" value="1"/>
</dbReference>
<comment type="caution">
    <text evidence="1">The sequence shown here is derived from an EMBL/GenBank/DDBJ whole genome shotgun (WGS) entry which is preliminary data.</text>
</comment>
<dbReference type="VEuPathDB" id="FungiDB:SAPIO_CDS8970"/>
<sequence>MSMLEENLYWTRMWILQEFALAQRQPLLLYGGSTLKSSLACIAWAKKDGGLVSEMKRTLQELGESPPSDYMTSMELEKIQDSVSHFGESVRFYHGASLHLGTREQFQQGDMTMSWLMVNTYWLRSSDVRDKVYALYSMVPDSYKLPKPKYDAPVDDILRSVVVRVIKTERSLRIYDWISPSRLESGFPSWTPDLSDVDECYKRWSYCFLRSSTFRRDGEEACGGMPASVSVSSDGLELVVGGFELDRITSVADIPSEDEPSQCPGLWDFVSKFQSIYAKPSKEDLEPDAARGIG</sequence>
<dbReference type="InterPro" id="IPR052895">
    <property type="entry name" value="HetReg/Transcr_Mod"/>
</dbReference>
<dbReference type="OrthoDB" id="3477286at2759"/>
<dbReference type="Proteomes" id="UP000028545">
    <property type="component" value="Unassembled WGS sequence"/>
</dbReference>
<dbReference type="AlphaFoldDB" id="A0A084FY28"/>
<name>A0A084FY28_PSEDA</name>
<dbReference type="PANTHER" id="PTHR24148:SF64">
    <property type="entry name" value="HETEROKARYON INCOMPATIBILITY DOMAIN-CONTAINING PROTEIN"/>
    <property type="match status" value="1"/>
</dbReference>
<dbReference type="GeneID" id="27728042"/>
<evidence type="ECO:0008006" key="3">
    <source>
        <dbReference type="Google" id="ProtNLM"/>
    </source>
</evidence>
<keyword evidence="2" id="KW-1185">Reference proteome</keyword>
<evidence type="ECO:0000313" key="2">
    <source>
        <dbReference type="Proteomes" id="UP000028545"/>
    </source>
</evidence>
<proteinExistence type="predicted"/>
<dbReference type="HOGENOM" id="CLU_947156_0_0_1"/>
<accession>A0A084FY28</accession>
<organism evidence="1 2">
    <name type="scientific">Pseudallescheria apiosperma</name>
    <name type="common">Scedosporium apiospermum</name>
    <dbReference type="NCBI Taxonomy" id="563466"/>
    <lineage>
        <taxon>Eukaryota</taxon>
        <taxon>Fungi</taxon>
        <taxon>Dikarya</taxon>
        <taxon>Ascomycota</taxon>
        <taxon>Pezizomycotina</taxon>
        <taxon>Sordariomycetes</taxon>
        <taxon>Hypocreomycetidae</taxon>
        <taxon>Microascales</taxon>
        <taxon>Microascaceae</taxon>
        <taxon>Scedosporium</taxon>
    </lineage>
</organism>
<reference evidence="1 2" key="1">
    <citation type="journal article" date="2014" name="Genome Announc.">
        <title>Draft genome sequence of the pathogenic fungus Scedosporium apiospermum.</title>
        <authorList>
            <person name="Vandeputte P."/>
            <person name="Ghamrawi S."/>
            <person name="Rechenmann M."/>
            <person name="Iltis A."/>
            <person name="Giraud S."/>
            <person name="Fleury M."/>
            <person name="Thornton C."/>
            <person name="Delhaes L."/>
            <person name="Meyer W."/>
            <person name="Papon N."/>
            <person name="Bouchara J.P."/>
        </authorList>
    </citation>
    <scope>NUCLEOTIDE SEQUENCE [LARGE SCALE GENOMIC DNA]</scope>
    <source>
        <strain evidence="1 2">IHEM 14462</strain>
    </source>
</reference>
<dbReference type="KEGG" id="sapo:SAPIO_CDS8970"/>
<protein>
    <recommendedName>
        <fullName evidence="3">Heterokaryon incompatibility domain-containing protein</fullName>
    </recommendedName>
</protein>
<dbReference type="RefSeq" id="XP_016639789.1">
    <property type="nucleotide sequence ID" value="XM_016790486.1"/>
</dbReference>
<gene>
    <name evidence="1" type="ORF">SAPIO_CDS8970</name>
</gene>
<evidence type="ECO:0000313" key="1">
    <source>
        <dbReference type="EMBL" id="KEZ39990.1"/>
    </source>
</evidence>